<protein>
    <submittedName>
        <fullName evidence="13">ATP-binding cassette domain-containing protein</fullName>
    </submittedName>
</protein>
<dbReference type="CDD" id="cd03255">
    <property type="entry name" value="ABC_MJ0796_LolCDE_FtsE"/>
    <property type="match status" value="1"/>
</dbReference>
<comment type="similarity">
    <text evidence="9">Belongs to the ABC transporter superfamily. Macrolide exporter (TC 3.A.1.122) family.</text>
</comment>
<proteinExistence type="inferred from homology"/>
<keyword evidence="14" id="KW-1185">Reference proteome</keyword>
<accession>A0A7M2RJN0</accession>
<keyword evidence="5" id="KW-0547">Nucleotide-binding</keyword>
<dbReference type="InterPro" id="IPR027417">
    <property type="entry name" value="P-loop_NTPase"/>
</dbReference>
<gene>
    <name evidence="13" type="ORF">INP51_06225</name>
</gene>
<evidence type="ECO:0000313" key="14">
    <source>
        <dbReference type="Proteomes" id="UP000593601"/>
    </source>
</evidence>
<dbReference type="GO" id="GO:0098796">
    <property type="term" value="C:membrane protein complex"/>
    <property type="evidence" value="ECO:0007669"/>
    <property type="project" value="UniProtKB-ARBA"/>
</dbReference>
<dbReference type="InterPro" id="IPR017911">
    <property type="entry name" value="MacB-like_ATP-bd"/>
</dbReference>
<dbReference type="GO" id="GO:0016887">
    <property type="term" value="F:ATP hydrolysis activity"/>
    <property type="evidence" value="ECO:0007669"/>
    <property type="project" value="InterPro"/>
</dbReference>
<keyword evidence="2" id="KW-0813">Transport</keyword>
<keyword evidence="4 11" id="KW-0812">Transmembrane</keyword>
<evidence type="ECO:0000256" key="11">
    <source>
        <dbReference type="SAM" id="Phobius"/>
    </source>
</evidence>
<reference evidence="13 14" key="1">
    <citation type="submission" date="2020-10" db="EMBL/GenBank/DDBJ databases">
        <title>Blautia liquoris sp.nov., isolated from the mud in a fermentation cellar used for the production of Chinese strong-flavoured liquor.</title>
        <authorList>
            <person name="Lu L."/>
        </authorList>
    </citation>
    <scope>NUCLEOTIDE SEQUENCE [LARGE SCALE GENOMIC DNA]</scope>
    <source>
        <strain evidence="13 14">LZLJ-3</strain>
    </source>
</reference>
<feature type="transmembrane region" description="Helical" evidence="11">
    <location>
        <begin position="1066"/>
        <end position="1092"/>
    </location>
</feature>
<dbReference type="Gene3D" id="3.40.50.300">
    <property type="entry name" value="P-loop containing nucleotide triphosphate hydrolases"/>
    <property type="match status" value="1"/>
</dbReference>
<dbReference type="SUPFAM" id="SSF141571">
    <property type="entry name" value="Pentapeptide repeat-like"/>
    <property type="match status" value="1"/>
</dbReference>
<organism evidence="13 14">
    <name type="scientific">Blautia liquoris</name>
    <dbReference type="NCBI Taxonomy" id="2779518"/>
    <lineage>
        <taxon>Bacteria</taxon>
        <taxon>Bacillati</taxon>
        <taxon>Bacillota</taxon>
        <taxon>Clostridia</taxon>
        <taxon>Lachnospirales</taxon>
        <taxon>Lachnospiraceae</taxon>
        <taxon>Blautia</taxon>
    </lineage>
</organism>
<dbReference type="InterPro" id="IPR003439">
    <property type="entry name" value="ABC_transporter-like_ATP-bd"/>
</dbReference>
<dbReference type="Gene3D" id="2.160.20.80">
    <property type="entry name" value="E3 ubiquitin-protein ligase SopA"/>
    <property type="match status" value="1"/>
</dbReference>
<dbReference type="InterPro" id="IPR017871">
    <property type="entry name" value="ABC_transporter-like_CS"/>
</dbReference>
<evidence type="ECO:0000256" key="3">
    <source>
        <dbReference type="ARBA" id="ARBA00022475"/>
    </source>
</evidence>
<keyword evidence="8 11" id="KW-0472">Membrane</keyword>
<dbReference type="GO" id="GO:0005886">
    <property type="term" value="C:plasma membrane"/>
    <property type="evidence" value="ECO:0007669"/>
    <property type="project" value="UniProtKB-SubCell"/>
</dbReference>
<dbReference type="SUPFAM" id="SSF52540">
    <property type="entry name" value="P-loop containing nucleoside triphosphate hydrolases"/>
    <property type="match status" value="1"/>
</dbReference>
<evidence type="ECO:0000256" key="4">
    <source>
        <dbReference type="ARBA" id="ARBA00022692"/>
    </source>
</evidence>
<dbReference type="RefSeq" id="WP_193736855.1">
    <property type="nucleotide sequence ID" value="NZ_CP063304.1"/>
</dbReference>
<feature type="transmembrane region" description="Helical" evidence="11">
    <location>
        <begin position="264"/>
        <end position="284"/>
    </location>
</feature>
<dbReference type="GO" id="GO:0022857">
    <property type="term" value="F:transmembrane transporter activity"/>
    <property type="evidence" value="ECO:0007669"/>
    <property type="project" value="UniProtKB-ARBA"/>
</dbReference>
<feature type="transmembrane region" description="Helical" evidence="11">
    <location>
        <begin position="1013"/>
        <end position="1039"/>
    </location>
</feature>
<dbReference type="Pfam" id="PF02687">
    <property type="entry name" value="FtsX"/>
    <property type="match status" value="1"/>
</dbReference>
<evidence type="ECO:0000313" key="13">
    <source>
        <dbReference type="EMBL" id="QOV20536.1"/>
    </source>
</evidence>
<dbReference type="AlphaFoldDB" id="A0A7M2RJN0"/>
<dbReference type="PROSITE" id="PS00211">
    <property type="entry name" value="ABC_TRANSPORTER_1"/>
    <property type="match status" value="1"/>
</dbReference>
<keyword evidence="3" id="KW-1003">Cell membrane</keyword>
<evidence type="ECO:0000256" key="6">
    <source>
        <dbReference type="ARBA" id="ARBA00022840"/>
    </source>
</evidence>
<dbReference type="PROSITE" id="PS50893">
    <property type="entry name" value="ABC_TRANSPORTER_2"/>
    <property type="match status" value="1"/>
</dbReference>
<evidence type="ECO:0000256" key="1">
    <source>
        <dbReference type="ARBA" id="ARBA00004429"/>
    </source>
</evidence>
<evidence type="ECO:0000256" key="10">
    <source>
        <dbReference type="SAM" id="MobiDB-lite"/>
    </source>
</evidence>
<dbReference type="SMART" id="SM00382">
    <property type="entry name" value="AAA"/>
    <property type="match status" value="1"/>
</dbReference>
<dbReference type="Pfam" id="PF00005">
    <property type="entry name" value="ABC_tran"/>
    <property type="match status" value="1"/>
</dbReference>
<feature type="region of interest" description="Disordered" evidence="10">
    <location>
        <begin position="322"/>
        <end position="350"/>
    </location>
</feature>
<dbReference type="EMBL" id="CP063304">
    <property type="protein sequence ID" value="QOV20536.1"/>
    <property type="molecule type" value="Genomic_DNA"/>
</dbReference>
<keyword evidence="7 11" id="KW-1133">Transmembrane helix</keyword>
<feature type="compositionally biased region" description="Basic and acidic residues" evidence="10">
    <location>
        <begin position="325"/>
        <end position="350"/>
    </location>
</feature>
<dbReference type="PANTHER" id="PTHR42798">
    <property type="entry name" value="LIPOPROTEIN-RELEASING SYSTEM ATP-BINDING PROTEIN LOLD"/>
    <property type="match status" value="1"/>
</dbReference>
<dbReference type="PANTHER" id="PTHR42798:SF6">
    <property type="entry name" value="CELL DIVISION ATP-BINDING PROTEIN FTSE"/>
    <property type="match status" value="1"/>
</dbReference>
<keyword evidence="6 13" id="KW-0067">ATP-binding</keyword>
<evidence type="ECO:0000256" key="8">
    <source>
        <dbReference type="ARBA" id="ARBA00023136"/>
    </source>
</evidence>
<evidence type="ECO:0000256" key="5">
    <source>
        <dbReference type="ARBA" id="ARBA00022741"/>
    </source>
</evidence>
<feature type="domain" description="ABC transporter" evidence="12">
    <location>
        <begin position="2"/>
        <end position="240"/>
    </location>
</feature>
<evidence type="ECO:0000256" key="2">
    <source>
        <dbReference type="ARBA" id="ARBA00022448"/>
    </source>
</evidence>
<feature type="transmembrane region" description="Helical" evidence="11">
    <location>
        <begin position="1104"/>
        <end position="1126"/>
    </location>
</feature>
<evidence type="ECO:0000256" key="7">
    <source>
        <dbReference type="ARBA" id="ARBA00022989"/>
    </source>
</evidence>
<sequence>MLRLTDIRKAYKTNDFTQTALDGVSMAFRDNEFAAILGPSGSGKTTLLNIIGGLDHYDSGDLEIDGISTKKYKSSDWDTYRNNRIGFVFQSYNLIPHQTILANVELALTLSGVSPTERRERAIKALEEVGLGEHIRKLPSQLSGGQMQRVAIARALINNPEILLADEPTGALDTKTSRQVMDLLQKIAKDRLVIMVTHNPELADEYSNRIIRLQDGKLIDDTNPLDPDKEEQRPAEEPHKVGMSLFTAISLSLSNLMTKKGRTFMVALASSIGIIGIAAILALANGIDEYIETTEEETMSIYPLTIQEKGFDFESLLASAGQRANDSDDKSGSEAEKSKEDSSKKSKTEKVKEQKIVESIFQNQNKNDLKSFKAYIEKNKSKIDPNVKTIQYVYDVTPQIYLDNTDKSIDQVNPDALLTSYGFGANAAIFGSSGSMGMDAFHPLPGPSTMYDNQYKIKAGRWPKKYDETVLVLMPDGSISDYVLYAMGLRQRSELKDMLNALLDNPDTKVKLDKNNIDLTYDKLMSAKFKVISPASRYQYDDNYKVWVDRSDNNEYMKKVLSNGMDLKVVGVVQPDPDAKATSLSPGINYTPELITKLMKEAEDSKVVKQQIQNPEVNVLTGKTFAEEKDKDAQKDFDFADLFTIDENKMKEAFKIDESKINLDFSNLGDMSELDLSGFDLSGIDVSGLDMSKMDLSNIDLSGIDMSGFEIDPGSIKPPKIDLEGLNGALEEKIRIPEEALNKIMGDILKDFLSDPINSGVTDPAEIIANFQEYISRPKVQETIAREINKVVKTSGIEEIVKKAVSDYIQTALASYVQEVSASIQGQMKSQMANIQEQLAAQLQSQIQSALQSQMKQVMGQLENQIKDQMSSQMTKVGKQLQTQIESKMKQSMKQLPGQLQNAISIDQNAFTSAFKINRTEDEIMDLMTTMLRQADSSYDNNMKKLGYATVDKPQQINFYPKNFDSKGKIVNFLDGYNKKMEKSKDKEKKISYTDLVGTMMSSVTDIVDTVSYALIAFVGISLIVSSIMIGVITYISVLERKKEIGILRALGASKKDVRRVFNAETLIIGFSAGMLGVVVTYVLTIIANIIGYNKLGIKNIAQLPFNAALVLIIISMLLAFISGLFPASAAARKDPVEALRSE</sequence>
<dbReference type="KEGG" id="bliq:INP51_06225"/>
<dbReference type="GO" id="GO:0005524">
    <property type="term" value="F:ATP binding"/>
    <property type="evidence" value="ECO:0007669"/>
    <property type="project" value="UniProtKB-KW"/>
</dbReference>
<dbReference type="InterPro" id="IPR003838">
    <property type="entry name" value="ABC3_permease_C"/>
</dbReference>
<comment type="subcellular location">
    <subcellularLocation>
        <location evidence="1">Cell inner membrane</location>
        <topology evidence="1">Multi-pass membrane protein</topology>
    </subcellularLocation>
</comment>
<dbReference type="Proteomes" id="UP000593601">
    <property type="component" value="Chromosome"/>
</dbReference>
<evidence type="ECO:0000256" key="9">
    <source>
        <dbReference type="ARBA" id="ARBA00038388"/>
    </source>
</evidence>
<name>A0A7M2RJN0_9FIRM</name>
<dbReference type="InterPro" id="IPR003593">
    <property type="entry name" value="AAA+_ATPase"/>
</dbReference>
<dbReference type="FunFam" id="3.40.50.300:FF:000032">
    <property type="entry name" value="Export ABC transporter ATP-binding protein"/>
    <property type="match status" value="1"/>
</dbReference>
<evidence type="ECO:0000259" key="12">
    <source>
        <dbReference type="PROSITE" id="PS50893"/>
    </source>
</evidence>